<organism evidence="1 2">
    <name type="scientific">Ornithinibacter aureus</name>
    <dbReference type="NCBI Taxonomy" id="622664"/>
    <lineage>
        <taxon>Bacteria</taxon>
        <taxon>Bacillati</taxon>
        <taxon>Actinomycetota</taxon>
        <taxon>Actinomycetes</taxon>
        <taxon>Micrococcales</taxon>
        <taxon>Intrasporangiaceae</taxon>
        <taxon>Ornithinibacter</taxon>
    </lineage>
</organism>
<comment type="caution">
    <text evidence="1">The sequence shown here is derived from an EMBL/GenBank/DDBJ whole genome shotgun (WGS) entry which is preliminary data.</text>
</comment>
<dbReference type="RefSeq" id="WP_159900102.1">
    <property type="nucleotide sequence ID" value="NZ_BAABFX010000036.1"/>
</dbReference>
<proteinExistence type="predicted"/>
<name>A0ABP8K3D8_9MICO</name>
<gene>
    <name evidence="1" type="ORF">GCM10023153_26030</name>
</gene>
<evidence type="ECO:0000313" key="1">
    <source>
        <dbReference type="EMBL" id="GAA4399656.1"/>
    </source>
</evidence>
<evidence type="ECO:0000313" key="2">
    <source>
        <dbReference type="Proteomes" id="UP001500390"/>
    </source>
</evidence>
<dbReference type="EMBL" id="BAABFX010000036">
    <property type="protein sequence ID" value="GAA4399656.1"/>
    <property type="molecule type" value="Genomic_DNA"/>
</dbReference>
<dbReference type="Proteomes" id="UP001500390">
    <property type="component" value="Unassembled WGS sequence"/>
</dbReference>
<keyword evidence="2" id="KW-1185">Reference proteome</keyword>
<reference evidence="2" key="1">
    <citation type="journal article" date="2019" name="Int. J. Syst. Evol. Microbiol.">
        <title>The Global Catalogue of Microorganisms (GCM) 10K type strain sequencing project: providing services to taxonomists for standard genome sequencing and annotation.</title>
        <authorList>
            <consortium name="The Broad Institute Genomics Platform"/>
            <consortium name="The Broad Institute Genome Sequencing Center for Infectious Disease"/>
            <person name="Wu L."/>
            <person name="Ma J."/>
        </authorList>
    </citation>
    <scope>NUCLEOTIDE SEQUENCE [LARGE SCALE GENOMIC DNA]</scope>
    <source>
        <strain evidence="2">JCM 17738</strain>
    </source>
</reference>
<sequence length="54" mass="5753">MSNTHTRYRILRIATLGGVGLTVVASGLAIRAVRSLDEAFTSAISDPYLATEES</sequence>
<protein>
    <submittedName>
        <fullName evidence="1">Uncharacterized protein</fullName>
    </submittedName>
</protein>
<accession>A0ABP8K3D8</accession>